<dbReference type="SUPFAM" id="SSF53955">
    <property type="entry name" value="Lysozyme-like"/>
    <property type="match status" value="1"/>
</dbReference>
<dbReference type="GO" id="GO:0016020">
    <property type="term" value="C:membrane"/>
    <property type="evidence" value="ECO:0007669"/>
    <property type="project" value="InterPro"/>
</dbReference>
<dbReference type="PANTHER" id="PTHR37423">
    <property type="entry name" value="SOLUBLE LYTIC MUREIN TRANSGLYCOSYLASE-RELATED"/>
    <property type="match status" value="1"/>
</dbReference>
<evidence type="ECO:0000313" key="10">
    <source>
        <dbReference type="Proteomes" id="UP000078250"/>
    </source>
</evidence>
<organism evidence="9 10">
    <name type="scientific">Proteus hauseri ATCC 700826</name>
    <dbReference type="NCBI Taxonomy" id="1354271"/>
    <lineage>
        <taxon>Bacteria</taxon>
        <taxon>Pseudomonadati</taxon>
        <taxon>Pseudomonadota</taxon>
        <taxon>Gammaproteobacteria</taxon>
        <taxon>Enterobacterales</taxon>
        <taxon>Morganellaceae</taxon>
        <taxon>Proteus</taxon>
    </lineage>
</organism>
<dbReference type="InterPro" id="IPR008939">
    <property type="entry name" value="Lytic_TGlycosylase_superhlx_U"/>
</dbReference>
<evidence type="ECO:0000259" key="8">
    <source>
        <dbReference type="Pfam" id="PF14718"/>
    </source>
</evidence>
<dbReference type="GO" id="GO:0000270">
    <property type="term" value="P:peptidoglycan metabolic process"/>
    <property type="evidence" value="ECO:0007669"/>
    <property type="project" value="InterPro"/>
</dbReference>
<keyword evidence="9" id="KW-0326">Glycosidase</keyword>
<dbReference type="EC" id="4.2.2.n1" evidence="3"/>
<gene>
    <name evidence="9" type="ORF">M997_0920</name>
</gene>
<evidence type="ECO:0000256" key="3">
    <source>
        <dbReference type="ARBA" id="ARBA00012587"/>
    </source>
</evidence>
<dbReference type="InterPro" id="IPR037061">
    <property type="entry name" value="Lytic_TGlycoase_superhlx_L_sf"/>
</dbReference>
<keyword evidence="10" id="KW-1185">Reference proteome</keyword>
<feature type="domain" description="Lytic transglycosylase superhelical linker" evidence="8">
    <location>
        <begin position="423"/>
        <end position="487"/>
    </location>
</feature>
<dbReference type="GO" id="GO:0042597">
    <property type="term" value="C:periplasmic space"/>
    <property type="evidence" value="ECO:0007669"/>
    <property type="project" value="InterPro"/>
</dbReference>
<evidence type="ECO:0000313" key="9">
    <source>
        <dbReference type="EMBL" id="OAT48824.1"/>
    </source>
</evidence>
<dbReference type="Proteomes" id="UP000078250">
    <property type="component" value="Unassembled WGS sequence"/>
</dbReference>
<dbReference type="SUPFAM" id="SSF48435">
    <property type="entry name" value="Bacterial muramidases"/>
    <property type="match status" value="1"/>
</dbReference>
<accession>A0AAJ3LUM1</accession>
<comment type="caution">
    <text evidence="9">The sequence shown here is derived from an EMBL/GenBank/DDBJ whole genome shotgun (WGS) entry which is preliminary data.</text>
</comment>
<dbReference type="GO" id="GO:0008933">
    <property type="term" value="F:peptidoglycan lytic transglycosylase activity"/>
    <property type="evidence" value="ECO:0007669"/>
    <property type="project" value="InterPro"/>
</dbReference>
<feature type="domain" description="Transglycosylase SLT" evidence="7">
    <location>
        <begin position="500"/>
        <end position="611"/>
    </location>
</feature>
<dbReference type="NCBIfam" id="NF008631">
    <property type="entry name" value="PRK11619.1"/>
    <property type="match status" value="1"/>
</dbReference>
<evidence type="ECO:0000256" key="1">
    <source>
        <dbReference type="ARBA" id="ARBA00001420"/>
    </source>
</evidence>
<dbReference type="PANTHER" id="PTHR37423:SF5">
    <property type="entry name" value="SOLUBLE LYTIC MUREIN TRANSGLYCOSYLASE"/>
    <property type="match status" value="1"/>
</dbReference>
<dbReference type="Pfam" id="PF01464">
    <property type="entry name" value="SLT"/>
    <property type="match status" value="1"/>
</dbReference>
<reference evidence="9 10" key="1">
    <citation type="submission" date="2016-04" db="EMBL/GenBank/DDBJ databases">
        <title>ATOL: Assembling a taxonomically balanced genome-scale reconstruction of the evolutionary history of the Enterobacteriaceae.</title>
        <authorList>
            <person name="Plunkett G.III."/>
            <person name="Neeno-Eckwall E.C."/>
            <person name="Glasner J.D."/>
            <person name="Perna N.T."/>
        </authorList>
    </citation>
    <scope>NUCLEOTIDE SEQUENCE [LARGE SCALE GENOMIC DNA]</scope>
    <source>
        <strain evidence="9 10">ATCC 700826</strain>
    </source>
</reference>
<comment type="catalytic activity">
    <reaction evidence="1">
        <text>Exolytic cleavage of the (1-&gt;4)-beta-glycosidic linkage between N-acetylmuramic acid (MurNAc) and N-acetylglucosamine (GlcNAc) residues in peptidoglycan, from either the reducing or the non-reducing ends of the peptidoglycan chains, with concomitant formation of a 1,6-anhydrobond in the MurNAc residue.</text>
        <dbReference type="EC" id="4.2.2.n1"/>
    </reaction>
</comment>
<dbReference type="Gene3D" id="1.10.1240.20">
    <property type="entry name" value="Lytic transglycosylase, superhelical linker domain"/>
    <property type="match status" value="1"/>
</dbReference>
<proteinExistence type="inferred from homology"/>
<keyword evidence="5" id="KW-0456">Lyase</keyword>
<name>A0AAJ3LUM1_PROHU</name>
<dbReference type="AlphaFoldDB" id="A0AAJ3LUM1"/>
<dbReference type="InterPro" id="IPR000189">
    <property type="entry name" value="Transglyc_AS"/>
</dbReference>
<dbReference type="EMBL" id="LXEV01000015">
    <property type="protein sequence ID" value="OAT48824.1"/>
    <property type="molecule type" value="Genomic_DNA"/>
</dbReference>
<dbReference type="GO" id="GO:0004553">
    <property type="term" value="F:hydrolase activity, hydrolyzing O-glycosyl compounds"/>
    <property type="evidence" value="ECO:0007669"/>
    <property type="project" value="InterPro"/>
</dbReference>
<dbReference type="InterPro" id="IPR008258">
    <property type="entry name" value="Transglycosylase_SLT_dom_1"/>
</dbReference>
<dbReference type="Gene3D" id="1.25.20.10">
    <property type="entry name" value="Bacterial muramidases"/>
    <property type="match status" value="1"/>
</dbReference>
<evidence type="ECO:0000256" key="4">
    <source>
        <dbReference type="ARBA" id="ARBA00022729"/>
    </source>
</evidence>
<dbReference type="InterPro" id="IPR023346">
    <property type="entry name" value="Lysozyme-like_dom_sf"/>
</dbReference>
<dbReference type="CDD" id="cd13401">
    <property type="entry name" value="Slt70-like"/>
    <property type="match status" value="1"/>
</dbReference>
<evidence type="ECO:0000256" key="6">
    <source>
        <dbReference type="ARBA" id="ARBA00023316"/>
    </source>
</evidence>
<evidence type="ECO:0000259" key="7">
    <source>
        <dbReference type="Pfam" id="PF01464"/>
    </source>
</evidence>
<comment type="similarity">
    <text evidence="2">Belongs to the transglycosylase Slt family.</text>
</comment>
<evidence type="ECO:0000256" key="5">
    <source>
        <dbReference type="ARBA" id="ARBA00023239"/>
    </source>
</evidence>
<dbReference type="GO" id="GO:0071555">
    <property type="term" value="P:cell wall organization"/>
    <property type="evidence" value="ECO:0007669"/>
    <property type="project" value="UniProtKB-KW"/>
</dbReference>
<sequence>MIIILANVFIIGGSILRWRDNVVKQKWPLMLAISSLCFSAWGQADSLSEQRARYQEIKAAWDLKNNDEVEKLLPTLQDYPLYPYLEYRQITDNLDIIAPAVVTEFVAKYPTLPPAKALPSLFVNELAKRQEWQNLLTFSPNPPNPKAARCNYYYAKWATGDVQTAWLGAKEAWLNGTSMPSSCDVLFDEWQKAGQLTPELVLERINLAIKAGNTGLAAYLARRLPADYQTISDALVELQDQPSLVSRYATALSPTDFTRSIVQSAFSRWARKDPDAARAQLDSIAHAQKMTASERQLMKDAIAWQYMPYATPEQVKWRDSTIQDTASDTLRERRVRLALSQNQPAELALWLERLSPESKNKEEWRYWRAMVLQSQGKTSEAKTILQQLTQSRGFYPMVAAQKLGLPYIMVIDKAPSVSTEIPTRAEVQRVRELMYWQMDNLARSEWANYVASQPAQMQSQLARYAFEQKWADLAVQATITGKMWDHLEERFPLAWKTEFDQYTKDKAIDRNYAMAIARQESAWNPQARSSAGATGLMQVMPKTAEYTVKQAGITGYVSSAQLTHPVKNIEIGTAYLDSVYQRFNQNRILASAAYNAGPARVDRWLSDANGQLDAIAFVESIPFAETRGYVKNVLSFAVFYSYFAGEQQPVLTDTELNSRY</sequence>
<protein>
    <recommendedName>
        <fullName evidence="3">peptidoglycan lytic exotransglycosylase</fullName>
        <ecNumber evidence="3">4.2.2.n1</ecNumber>
    </recommendedName>
</protein>
<evidence type="ECO:0000256" key="2">
    <source>
        <dbReference type="ARBA" id="ARBA00007734"/>
    </source>
</evidence>
<keyword evidence="4" id="KW-0732">Signal</keyword>
<dbReference type="InterPro" id="IPR012289">
    <property type="entry name" value="Lytic_TGlycosylase_superhlx_L"/>
</dbReference>
<dbReference type="Gene3D" id="1.10.530.10">
    <property type="match status" value="1"/>
</dbReference>
<keyword evidence="6" id="KW-0961">Cell wall biogenesis/degradation</keyword>
<dbReference type="Pfam" id="PF14718">
    <property type="entry name" value="SLT_L"/>
    <property type="match status" value="1"/>
</dbReference>
<dbReference type="PROSITE" id="PS00922">
    <property type="entry name" value="TRANSGLYCOSYLASE"/>
    <property type="match status" value="1"/>
</dbReference>
<keyword evidence="9" id="KW-0378">Hydrolase</keyword>